<sequence length="189" mass="20976">MYARGITPHGVQHEATFRRLVERGLVVTASDAGGAVRCASLYDVRDGRLVTGAGLPEDRRALAVGPVEACDPALSRCRRAWRHRAVQELTRRAFDVVSIGAEDCMIDPGYVPVILDELAWYRSVAWEQSRRPRFVSLGVSRHPDRFPIVVSVLSGRPRLAGRWDEHPARPLGERLRSLVPLDVIGEAHA</sequence>
<gene>
    <name evidence="1" type="ORF">NP048_18630</name>
</gene>
<accession>A0ABY5KPQ1</accession>
<proteinExistence type="predicted"/>
<dbReference type="RefSeq" id="WP_227576811.1">
    <property type="nucleotide sequence ID" value="NZ_CP101987.1"/>
</dbReference>
<evidence type="ECO:0000313" key="2">
    <source>
        <dbReference type="Proteomes" id="UP001316384"/>
    </source>
</evidence>
<dbReference type="EMBL" id="CP101987">
    <property type="protein sequence ID" value="UUI71775.1"/>
    <property type="molecule type" value="Genomic_DNA"/>
</dbReference>
<evidence type="ECO:0000313" key="1">
    <source>
        <dbReference type="EMBL" id="UUI71775.1"/>
    </source>
</evidence>
<dbReference type="Proteomes" id="UP001316384">
    <property type="component" value="Chromosome"/>
</dbReference>
<reference evidence="1 2" key="1">
    <citation type="submission" date="2022-07" db="EMBL/GenBank/DDBJ databases">
        <title>Novel species in genus cellulomonas.</title>
        <authorList>
            <person name="Ye L."/>
        </authorList>
    </citation>
    <scope>NUCLEOTIDE SEQUENCE [LARGE SCALE GENOMIC DNA]</scope>
    <source>
        <strain evidence="2">zg-B89</strain>
    </source>
</reference>
<name>A0ABY5KPQ1_9CELL</name>
<protein>
    <submittedName>
        <fullName evidence="1">Uncharacterized protein</fullName>
    </submittedName>
</protein>
<organism evidence="1 2">
    <name type="scientific">Cellulomonas xiejunii</name>
    <dbReference type="NCBI Taxonomy" id="2968083"/>
    <lineage>
        <taxon>Bacteria</taxon>
        <taxon>Bacillati</taxon>
        <taxon>Actinomycetota</taxon>
        <taxon>Actinomycetes</taxon>
        <taxon>Micrococcales</taxon>
        <taxon>Cellulomonadaceae</taxon>
        <taxon>Cellulomonas</taxon>
    </lineage>
</organism>
<keyword evidence="2" id="KW-1185">Reference proteome</keyword>